<gene>
    <name evidence="1" type="ORF">FAEUMB_11830</name>
</gene>
<dbReference type="EMBL" id="BHEO01000005">
    <property type="protein sequence ID" value="GBU04642.1"/>
    <property type="molecule type" value="Genomic_DNA"/>
</dbReference>
<sequence>MLRYCYSLSGYDIVVVEKEYTDHFWKDKTEENKGETYGTEEDNSIDF</sequence>
<dbReference type="Proteomes" id="UP000702954">
    <property type="component" value="Unassembled WGS sequence"/>
</dbReference>
<name>A0ABQ0QW96_9FIRM</name>
<evidence type="ECO:0000313" key="2">
    <source>
        <dbReference type="Proteomes" id="UP000702954"/>
    </source>
</evidence>
<reference evidence="1 2" key="1">
    <citation type="journal article" date="2018" name="Int. J. Syst. Evol. Microbiol.">
        <title>Draft Genome Sequence of Faecalimonas umbilicata JCM 30896T, an Acetate-Producing Bacterium Isolated from Human Feces.</title>
        <authorList>
            <person name="Sakamoto M."/>
            <person name="Ikeyama N."/>
            <person name="Yuki M."/>
            <person name="Ohkuma M."/>
        </authorList>
    </citation>
    <scope>NUCLEOTIDE SEQUENCE [LARGE SCALE GENOMIC DNA]</scope>
    <source>
        <strain evidence="1 2">EGH7</strain>
    </source>
</reference>
<keyword evidence="2" id="KW-1185">Reference proteome</keyword>
<protein>
    <submittedName>
        <fullName evidence="1">Uncharacterized protein</fullName>
    </submittedName>
</protein>
<proteinExistence type="predicted"/>
<organism evidence="1 2">
    <name type="scientific">Faecalimonas umbilicata</name>
    <dbReference type="NCBI Taxonomy" id="1912855"/>
    <lineage>
        <taxon>Bacteria</taxon>
        <taxon>Bacillati</taxon>
        <taxon>Bacillota</taxon>
        <taxon>Clostridia</taxon>
        <taxon>Lachnospirales</taxon>
        <taxon>Lachnospiraceae</taxon>
        <taxon>Faecalimonas</taxon>
    </lineage>
</organism>
<accession>A0ABQ0QW96</accession>
<comment type="caution">
    <text evidence="1">The sequence shown here is derived from an EMBL/GenBank/DDBJ whole genome shotgun (WGS) entry which is preliminary data.</text>
</comment>
<evidence type="ECO:0000313" key="1">
    <source>
        <dbReference type="EMBL" id="GBU04642.1"/>
    </source>
</evidence>